<evidence type="ECO:0000313" key="3">
    <source>
        <dbReference type="Proteomes" id="UP001626550"/>
    </source>
</evidence>
<dbReference type="SUPFAM" id="SSF56801">
    <property type="entry name" value="Acetyl-CoA synthetase-like"/>
    <property type="match status" value="1"/>
</dbReference>
<dbReference type="Proteomes" id="UP001626550">
    <property type="component" value="Unassembled WGS sequence"/>
</dbReference>
<protein>
    <recommendedName>
        <fullName evidence="1">AMP-dependent synthetase/ligase domain-containing protein</fullName>
    </recommendedName>
</protein>
<reference evidence="2 3" key="1">
    <citation type="submission" date="2024-11" db="EMBL/GenBank/DDBJ databases">
        <title>Adaptive evolution of stress response genes in parasites aligns with host niche diversity.</title>
        <authorList>
            <person name="Hahn C."/>
            <person name="Resl P."/>
        </authorList>
    </citation>
    <scope>NUCLEOTIDE SEQUENCE [LARGE SCALE GENOMIC DNA]</scope>
    <source>
        <strain evidence="2">EGGRZ-B1_66</strain>
        <tissue evidence="2">Body</tissue>
    </source>
</reference>
<comment type="caution">
    <text evidence="2">The sequence shown here is derived from an EMBL/GenBank/DDBJ whole genome shotgun (WGS) entry which is preliminary data.</text>
</comment>
<dbReference type="PANTHER" id="PTHR44394:SF1">
    <property type="entry name" value="BETA-ALANINE-ACTIVATING ENZYME"/>
    <property type="match status" value="1"/>
</dbReference>
<sequence length="926" mass="103831">MADQPDENADEDVFELTKMVGSINLNSSRISQRQDHFDLDQGLSILRGEFEEFSNGETHLLYRIFEELSSVKNETSDTALWHAFDETKLNSFSVQPLQRASSSSECVSTTTALESSTVKTITFYELNNRANQIARILRRSLKDHGANIGPESLRDAELLYKTPNWLYERTQAINELENLQQKTIIAIFMPPGIDRVVTQIACMKLHLAYLPLDRQQPASKIIELIESVRPISVIIDSDYFENADDLLVGYAQDQAMASQTNNLGAYLEQNRKRTTGLSSQLRGDLVSRARLMEVISEFGVLFYDSLCSVAQDLKISEANLSTTAPDAKGQIFTECLFPAVPDPMLLLLFSSGTTSNQQKGVRLSNKQMYNRLKWQWSCQEVGPCGQMDMSISSYDLSSNSFEIGLCKTAWLFVDSFTELFSMILVGLPCVLCGNSSVPSEAITADVCKFAHLCFQFQITRVNVVPAVLKSWLCQIEASAKNELDSLLNQLSSLTTVVCSGDTLSSHLAKKFFQVLKQRPEYPNKVLVNLYGSTEVAGDISYCVYHNLEEVYQMTTSELEGKATQSYLSIGAPISNVEMYIVCPIRDLKRSDSKSNDDLELEEFEDREEPFRSSRLKVCPKGTVGEIAVAGLAICQKFHTYWGHKLNDDHSVPTSRKISEVLRSPVMTRSSGIFNFAAPNKERKISPHSPIQKTPFVFNNIRISKPEFERLYLTGDRGFISSRDNKLFIIGRSDDMIKVNGVLCNASSVDLLIAEASAKSPEFSCIETSKTIGVQVPGNKNRLVCFYTLKNTTIESCLPNVDSNDNRVLGLPIGTTCENKFRAAMLAELVNNHLSVFITPVFIQLDHMPYQRVSGKVDKARLRTFYLSRACELANIPPSTTRHSFFNRNKRDSLANVRARGNRPRSASFDFLSPITMKNKQEIGQLR</sequence>
<dbReference type="InterPro" id="IPR052091">
    <property type="entry name" value="Beta-ala_Activ/Resist"/>
</dbReference>
<gene>
    <name evidence="2" type="ORF">Ciccas_005368</name>
</gene>
<dbReference type="InterPro" id="IPR042099">
    <property type="entry name" value="ANL_N_sf"/>
</dbReference>
<name>A0ABD2QCF6_9PLAT</name>
<dbReference type="AlphaFoldDB" id="A0ABD2QCF6"/>
<proteinExistence type="predicted"/>
<dbReference type="Gene3D" id="3.30.300.30">
    <property type="match status" value="1"/>
</dbReference>
<dbReference type="EMBL" id="JBJKFK010000626">
    <property type="protein sequence ID" value="KAL3315981.1"/>
    <property type="molecule type" value="Genomic_DNA"/>
</dbReference>
<dbReference type="InterPro" id="IPR045851">
    <property type="entry name" value="AMP-bd_C_sf"/>
</dbReference>
<dbReference type="InterPro" id="IPR000873">
    <property type="entry name" value="AMP-dep_synth/lig_dom"/>
</dbReference>
<dbReference type="Pfam" id="PF00501">
    <property type="entry name" value="AMP-binding"/>
    <property type="match status" value="1"/>
</dbReference>
<accession>A0ABD2QCF6</accession>
<keyword evidence="3" id="KW-1185">Reference proteome</keyword>
<organism evidence="2 3">
    <name type="scientific">Cichlidogyrus casuarinus</name>
    <dbReference type="NCBI Taxonomy" id="1844966"/>
    <lineage>
        <taxon>Eukaryota</taxon>
        <taxon>Metazoa</taxon>
        <taxon>Spiralia</taxon>
        <taxon>Lophotrochozoa</taxon>
        <taxon>Platyhelminthes</taxon>
        <taxon>Monogenea</taxon>
        <taxon>Monopisthocotylea</taxon>
        <taxon>Dactylogyridea</taxon>
        <taxon>Ancyrocephalidae</taxon>
        <taxon>Cichlidogyrus</taxon>
    </lineage>
</organism>
<dbReference type="PANTHER" id="PTHR44394">
    <property type="entry name" value="BETA-ALANINE-ACTIVATING ENZYME"/>
    <property type="match status" value="1"/>
</dbReference>
<dbReference type="Gene3D" id="3.40.50.12780">
    <property type="entry name" value="N-terminal domain of ligase-like"/>
    <property type="match status" value="1"/>
</dbReference>
<feature type="domain" description="AMP-dependent synthetase/ligase" evidence="1">
    <location>
        <begin position="178"/>
        <end position="581"/>
    </location>
</feature>
<evidence type="ECO:0000259" key="1">
    <source>
        <dbReference type="Pfam" id="PF00501"/>
    </source>
</evidence>
<evidence type="ECO:0000313" key="2">
    <source>
        <dbReference type="EMBL" id="KAL3315981.1"/>
    </source>
</evidence>